<keyword evidence="3" id="KW-1185">Reference proteome</keyword>
<protein>
    <submittedName>
        <fullName evidence="2">Uncharacterized protein</fullName>
    </submittedName>
</protein>
<feature type="compositionally biased region" description="Polar residues" evidence="1">
    <location>
        <begin position="72"/>
        <end position="95"/>
    </location>
</feature>
<gene>
    <name evidence="2" type="ORF">C7999DRAFT_14624</name>
</gene>
<dbReference type="EMBL" id="MU857656">
    <property type="protein sequence ID" value="KAK4247305.1"/>
    <property type="molecule type" value="Genomic_DNA"/>
</dbReference>
<reference evidence="2" key="1">
    <citation type="journal article" date="2023" name="Mol. Phylogenet. Evol.">
        <title>Genome-scale phylogeny and comparative genomics of the fungal order Sordariales.</title>
        <authorList>
            <person name="Hensen N."/>
            <person name="Bonometti L."/>
            <person name="Westerberg I."/>
            <person name="Brannstrom I.O."/>
            <person name="Guillou S."/>
            <person name="Cros-Aarteil S."/>
            <person name="Calhoun S."/>
            <person name="Haridas S."/>
            <person name="Kuo A."/>
            <person name="Mondo S."/>
            <person name="Pangilinan J."/>
            <person name="Riley R."/>
            <person name="LaButti K."/>
            <person name="Andreopoulos B."/>
            <person name="Lipzen A."/>
            <person name="Chen C."/>
            <person name="Yan M."/>
            <person name="Daum C."/>
            <person name="Ng V."/>
            <person name="Clum A."/>
            <person name="Steindorff A."/>
            <person name="Ohm R.A."/>
            <person name="Martin F."/>
            <person name="Silar P."/>
            <person name="Natvig D.O."/>
            <person name="Lalanne C."/>
            <person name="Gautier V."/>
            <person name="Ament-Velasquez S.L."/>
            <person name="Kruys A."/>
            <person name="Hutchinson M.I."/>
            <person name="Powell A.J."/>
            <person name="Barry K."/>
            <person name="Miller A.N."/>
            <person name="Grigoriev I.V."/>
            <person name="Debuchy R."/>
            <person name="Gladieux P."/>
            <person name="Hiltunen Thoren M."/>
            <person name="Johannesson H."/>
        </authorList>
    </citation>
    <scope>NUCLEOTIDE SEQUENCE</scope>
    <source>
        <strain evidence="2">CBS 359.72</strain>
    </source>
</reference>
<feature type="region of interest" description="Disordered" evidence="1">
    <location>
        <begin position="1"/>
        <end position="95"/>
    </location>
</feature>
<comment type="caution">
    <text evidence="2">The sequence shown here is derived from an EMBL/GenBank/DDBJ whole genome shotgun (WGS) entry which is preliminary data.</text>
</comment>
<dbReference type="Proteomes" id="UP001303647">
    <property type="component" value="Unassembled WGS sequence"/>
</dbReference>
<evidence type="ECO:0000313" key="3">
    <source>
        <dbReference type="Proteomes" id="UP001303647"/>
    </source>
</evidence>
<dbReference type="AlphaFoldDB" id="A0AAN7CS46"/>
<evidence type="ECO:0000313" key="2">
    <source>
        <dbReference type="EMBL" id="KAK4247305.1"/>
    </source>
</evidence>
<name>A0AAN7CS46_9PEZI</name>
<accession>A0AAN7CS46</accession>
<evidence type="ECO:0000256" key="1">
    <source>
        <dbReference type="SAM" id="MobiDB-lite"/>
    </source>
</evidence>
<proteinExistence type="predicted"/>
<feature type="compositionally biased region" description="Polar residues" evidence="1">
    <location>
        <begin position="13"/>
        <end position="48"/>
    </location>
</feature>
<organism evidence="2 3">
    <name type="scientific">Corynascus novoguineensis</name>
    <dbReference type="NCBI Taxonomy" id="1126955"/>
    <lineage>
        <taxon>Eukaryota</taxon>
        <taxon>Fungi</taxon>
        <taxon>Dikarya</taxon>
        <taxon>Ascomycota</taxon>
        <taxon>Pezizomycotina</taxon>
        <taxon>Sordariomycetes</taxon>
        <taxon>Sordariomycetidae</taxon>
        <taxon>Sordariales</taxon>
        <taxon>Chaetomiaceae</taxon>
        <taxon>Corynascus</taxon>
    </lineage>
</organism>
<reference evidence="2" key="2">
    <citation type="submission" date="2023-05" db="EMBL/GenBank/DDBJ databases">
        <authorList>
            <consortium name="Lawrence Berkeley National Laboratory"/>
            <person name="Steindorff A."/>
            <person name="Hensen N."/>
            <person name="Bonometti L."/>
            <person name="Westerberg I."/>
            <person name="Brannstrom I.O."/>
            <person name="Guillou S."/>
            <person name="Cros-Aarteil S."/>
            <person name="Calhoun S."/>
            <person name="Haridas S."/>
            <person name="Kuo A."/>
            <person name="Mondo S."/>
            <person name="Pangilinan J."/>
            <person name="Riley R."/>
            <person name="Labutti K."/>
            <person name="Andreopoulos B."/>
            <person name="Lipzen A."/>
            <person name="Chen C."/>
            <person name="Yanf M."/>
            <person name="Daum C."/>
            <person name="Ng V."/>
            <person name="Clum A."/>
            <person name="Ohm R."/>
            <person name="Martin F."/>
            <person name="Silar P."/>
            <person name="Natvig D."/>
            <person name="Lalanne C."/>
            <person name="Gautier V."/>
            <person name="Ament-Velasquez S.L."/>
            <person name="Kruys A."/>
            <person name="Hutchinson M.I."/>
            <person name="Powell A.J."/>
            <person name="Barry K."/>
            <person name="Miller A.N."/>
            <person name="Grigoriev I.V."/>
            <person name="Debuchy R."/>
            <person name="Gladieux P."/>
            <person name="Thoren M.H."/>
            <person name="Johannesson H."/>
        </authorList>
    </citation>
    <scope>NUCLEOTIDE SEQUENCE</scope>
    <source>
        <strain evidence="2">CBS 359.72</strain>
    </source>
</reference>
<sequence>MPAQKGSLAGSVKTKTQPSTVSNASKPPSAPRQQPNPSRPSTPINSGSPPKLVSSPEQLVGSSPPHMHNRPTKSSLPPKQQAQPPGLVSASSQSKVQDVQGVRILVLEGNKPKHTKPGEAIFDCVASVISLAVDILECKPSLLVLRRLTDDILGGRADVLRLRNLEPSDFEKQIPQYLRKIRASFPHVLVSDRFGMETKNGRTTKRDCMGDFEPKAAAAIELSGMLVNRLVTTYKSLKTADSPTMKTRFKTLHVRLSLTLAHELVHAFNLYLVRDRRRHTPPGVTAGGYGDSAVGESGRFWERELAGGIVDMWLSANGTEMVALRDDPLGKCYRLLDKVINGLLARDFKNSLRPDGGNLIDREYKDALAEHITPMKWKDRYTDMFPEKAKGPITLSPDLIEELVGPEIRKTPKYDISGQNARKFAMEPRTVSHLIC</sequence>